<evidence type="ECO:0000256" key="1">
    <source>
        <dbReference type="SAM" id="Phobius"/>
    </source>
</evidence>
<proteinExistence type="predicted"/>
<gene>
    <name evidence="3" type="ORF">ACFOWS_05855</name>
</gene>
<organism evidence="3 4">
    <name type="scientific">Flagellimonas marina</name>
    <dbReference type="NCBI Taxonomy" id="1775168"/>
    <lineage>
        <taxon>Bacteria</taxon>
        <taxon>Pseudomonadati</taxon>
        <taxon>Bacteroidota</taxon>
        <taxon>Flavobacteriia</taxon>
        <taxon>Flavobacteriales</taxon>
        <taxon>Flavobacteriaceae</taxon>
        <taxon>Flagellimonas</taxon>
    </lineage>
</organism>
<dbReference type="Proteomes" id="UP001595841">
    <property type="component" value="Unassembled WGS sequence"/>
</dbReference>
<keyword evidence="4" id="KW-1185">Reference proteome</keyword>
<feature type="transmembrane region" description="Helical" evidence="1">
    <location>
        <begin position="33"/>
        <end position="50"/>
    </location>
</feature>
<comment type="caution">
    <text evidence="3">The sequence shown here is derived from an EMBL/GenBank/DDBJ whole genome shotgun (WGS) entry which is preliminary data.</text>
</comment>
<name>A0ABV8PLY3_9FLAO</name>
<dbReference type="Pfam" id="PF06713">
    <property type="entry name" value="bPH_4"/>
    <property type="match status" value="1"/>
</dbReference>
<evidence type="ECO:0000259" key="2">
    <source>
        <dbReference type="Pfam" id="PF06713"/>
    </source>
</evidence>
<accession>A0ABV8PLY3</accession>
<evidence type="ECO:0000313" key="4">
    <source>
        <dbReference type="Proteomes" id="UP001595841"/>
    </source>
</evidence>
<sequence>MKVYPSKVGWGLLVLVLVSFGVGIYFTFEAGKWIDFAIQIGILLVVVLLFNSISYKIDDKNLVVKTFFWFKKEIPVDSITGIVETNTLISAPAASLDRLEVLYGKYKSVIISPKDKMGFIEHLKLLSPSIVVKMKKRKD</sequence>
<dbReference type="InterPro" id="IPR009589">
    <property type="entry name" value="PH_YyaB-like"/>
</dbReference>
<protein>
    <submittedName>
        <fullName evidence="3">PH domain-containing protein</fullName>
    </submittedName>
</protein>
<feature type="transmembrane region" description="Helical" evidence="1">
    <location>
        <begin position="7"/>
        <end position="27"/>
    </location>
</feature>
<dbReference type="RefSeq" id="WP_379763017.1">
    <property type="nucleotide sequence ID" value="NZ_JBHSCL010000004.1"/>
</dbReference>
<keyword evidence="1" id="KW-0812">Transmembrane</keyword>
<feature type="domain" description="Uncharacterized protein YyaB-like PH" evidence="2">
    <location>
        <begin position="54"/>
        <end position="124"/>
    </location>
</feature>
<evidence type="ECO:0000313" key="3">
    <source>
        <dbReference type="EMBL" id="MFC4219645.1"/>
    </source>
</evidence>
<reference evidence="4" key="1">
    <citation type="journal article" date="2019" name="Int. J. Syst. Evol. Microbiol.">
        <title>The Global Catalogue of Microorganisms (GCM) 10K type strain sequencing project: providing services to taxonomists for standard genome sequencing and annotation.</title>
        <authorList>
            <consortium name="The Broad Institute Genomics Platform"/>
            <consortium name="The Broad Institute Genome Sequencing Center for Infectious Disease"/>
            <person name="Wu L."/>
            <person name="Ma J."/>
        </authorList>
    </citation>
    <scope>NUCLEOTIDE SEQUENCE [LARGE SCALE GENOMIC DNA]</scope>
    <source>
        <strain evidence="4">CGMCC 1.15774</strain>
    </source>
</reference>
<keyword evidence="1" id="KW-0472">Membrane</keyword>
<dbReference type="EMBL" id="JBHSCL010000004">
    <property type="protein sequence ID" value="MFC4219645.1"/>
    <property type="molecule type" value="Genomic_DNA"/>
</dbReference>
<keyword evidence="1" id="KW-1133">Transmembrane helix</keyword>